<dbReference type="GO" id="GO:1990845">
    <property type="term" value="P:adaptive thermogenesis"/>
    <property type="evidence" value="ECO:0007669"/>
    <property type="project" value="UniProtKB-ARBA"/>
</dbReference>
<name>A0A2J7PXU8_9NEOP</name>
<comment type="catalytic activity">
    <reaction evidence="26">
        <text>N-(9Z-octadecenoyl)-L-lysine + H2O = L-lysine + (9Z)-octadecenoate</text>
        <dbReference type="Rhea" id="RHEA:64192"/>
        <dbReference type="ChEBI" id="CHEBI:15377"/>
        <dbReference type="ChEBI" id="CHEBI:30823"/>
        <dbReference type="ChEBI" id="CHEBI:32551"/>
        <dbReference type="ChEBI" id="CHEBI:149731"/>
    </reaction>
    <physiologicalReaction direction="left-to-right" evidence="26">
        <dbReference type="Rhea" id="RHEA:64193"/>
    </physiologicalReaction>
</comment>
<dbReference type="OrthoDB" id="3064516at2759"/>
<dbReference type="InterPro" id="IPR011650">
    <property type="entry name" value="Peptidase_M20_dimer"/>
</dbReference>
<comment type="catalytic activity">
    <reaction evidence="9">
        <text>(9Z)-octadecenoate + glycine = N-(9Z-octadecenoyl)glycine + H2O</text>
        <dbReference type="Rhea" id="RHEA:51316"/>
        <dbReference type="ChEBI" id="CHEBI:15377"/>
        <dbReference type="ChEBI" id="CHEBI:30823"/>
        <dbReference type="ChEBI" id="CHEBI:57305"/>
        <dbReference type="ChEBI" id="CHEBI:133992"/>
    </reaction>
    <physiologicalReaction direction="right-to-left" evidence="9">
        <dbReference type="Rhea" id="RHEA:51318"/>
    </physiologicalReaction>
</comment>
<comment type="function">
    <text evidence="8">Secreted enzyme that regulates the endogenous N-fatty acyl amino acid (NAAs) tissue and circulating levels by functioning as a bidirectional NAA synthase/hydrolase. It condenses free fatty acids and free amino acids to generate NAAs and bidirectionally catalyzes the reverse hydrolysis reaction. Some of these NAAs stimulate oxidative metabolism via mitochondrial uncoupling, increasing energy expenditure in a UPC1-independent manner. Thereby, this secreted protein may indirectly regulate whole body energy expenditure. PM20D1 circulates in tight association with both low- and high-density (LDL and HDL,respectively) lipoprotein particles.</text>
</comment>
<comment type="catalytic activity">
    <reaction evidence="19">
        <text>N-(9Z-octadecenoyl)-L-serine + H2O = L-serine + (9Z)-octadecenoate</text>
        <dbReference type="Rhea" id="RHEA:51352"/>
        <dbReference type="ChEBI" id="CHEBI:15377"/>
        <dbReference type="ChEBI" id="CHEBI:30823"/>
        <dbReference type="ChEBI" id="CHEBI:33384"/>
        <dbReference type="ChEBI" id="CHEBI:134031"/>
    </reaction>
    <physiologicalReaction direction="left-to-right" evidence="19">
        <dbReference type="Rhea" id="RHEA:51353"/>
    </physiologicalReaction>
</comment>
<evidence type="ECO:0000256" key="27">
    <source>
        <dbReference type="SAM" id="Phobius"/>
    </source>
</evidence>
<evidence type="ECO:0000256" key="16">
    <source>
        <dbReference type="ARBA" id="ARBA00048380"/>
    </source>
</evidence>
<comment type="catalytic activity">
    <reaction evidence="16">
        <text>N-(9Z-octadecenoyl)-L-asparagine + H2O = L-asparagine + (9Z)-octadecenoate</text>
        <dbReference type="Rhea" id="RHEA:64136"/>
        <dbReference type="ChEBI" id="CHEBI:15377"/>
        <dbReference type="ChEBI" id="CHEBI:30823"/>
        <dbReference type="ChEBI" id="CHEBI:58048"/>
        <dbReference type="ChEBI" id="CHEBI:149730"/>
    </reaction>
    <physiologicalReaction direction="left-to-right" evidence="16">
        <dbReference type="Rhea" id="RHEA:64137"/>
    </physiologicalReaction>
</comment>
<feature type="transmembrane region" description="Helical" evidence="27">
    <location>
        <begin position="20"/>
        <end position="44"/>
    </location>
</feature>
<evidence type="ECO:0000256" key="9">
    <source>
        <dbReference type="ARBA" id="ARBA00047450"/>
    </source>
</evidence>
<comment type="catalytic activity">
    <reaction evidence="13">
        <text>(5Z,8Z,11Z,14Z)-eicosatetraenoate + L-phenylalanine = N-(5Z,8Z,11Z,14Z-eicosatetraenoyl)-L-phenylalanine + H2O</text>
        <dbReference type="Rhea" id="RHEA:51312"/>
        <dbReference type="ChEBI" id="CHEBI:15377"/>
        <dbReference type="ChEBI" id="CHEBI:32395"/>
        <dbReference type="ChEBI" id="CHEBI:58095"/>
        <dbReference type="ChEBI" id="CHEBI:134022"/>
    </reaction>
    <physiologicalReaction direction="left-to-right" evidence="13">
        <dbReference type="Rhea" id="RHEA:51313"/>
    </physiologicalReaction>
    <physiologicalReaction direction="right-to-left" evidence="13">
        <dbReference type="Rhea" id="RHEA:51314"/>
    </physiologicalReaction>
</comment>
<comment type="catalytic activity">
    <reaction evidence="21">
        <text>N-(9Z-octadecenoyl)-L-tryptophan + H2O = L-tryptophan + (9Z)-octadecenoate</text>
        <dbReference type="Rhea" id="RHEA:64176"/>
        <dbReference type="ChEBI" id="CHEBI:15377"/>
        <dbReference type="ChEBI" id="CHEBI:30823"/>
        <dbReference type="ChEBI" id="CHEBI:57912"/>
        <dbReference type="ChEBI" id="CHEBI:149733"/>
    </reaction>
    <physiologicalReaction direction="left-to-right" evidence="21">
        <dbReference type="Rhea" id="RHEA:64177"/>
    </physiologicalReaction>
</comment>
<dbReference type="FunFam" id="1.10.150.900:FF:000003">
    <property type="entry name" value="N-fatty-acyl-amino acid synthase/hydrolase PM20D1"/>
    <property type="match status" value="1"/>
</dbReference>
<comment type="pathway">
    <text evidence="7">Amino-acid metabolism.</text>
</comment>
<comment type="catalytic activity">
    <reaction evidence="14">
        <text>N-hexadecanoyl-L-phenylalanine + H2O = hexadecanoate + L-phenylalanine</text>
        <dbReference type="Rhea" id="RHEA:64124"/>
        <dbReference type="ChEBI" id="CHEBI:7896"/>
        <dbReference type="ChEBI" id="CHEBI:15377"/>
        <dbReference type="ChEBI" id="CHEBI:58095"/>
        <dbReference type="ChEBI" id="CHEBI:149699"/>
    </reaction>
    <physiologicalReaction direction="left-to-right" evidence="14">
        <dbReference type="Rhea" id="RHEA:64125"/>
    </physiologicalReaction>
</comment>
<comment type="catalytic activity">
    <reaction evidence="24">
        <text>L-phenylalanine + (9Z)-octadecenoate = N-(9Z-octadecenoyl)-L-phenylalanine + H2O</text>
        <dbReference type="Rhea" id="RHEA:51300"/>
        <dbReference type="ChEBI" id="CHEBI:15377"/>
        <dbReference type="ChEBI" id="CHEBI:30823"/>
        <dbReference type="ChEBI" id="CHEBI:58095"/>
        <dbReference type="ChEBI" id="CHEBI:134020"/>
    </reaction>
    <physiologicalReaction direction="left-to-right" evidence="24">
        <dbReference type="Rhea" id="RHEA:51301"/>
    </physiologicalReaction>
    <physiologicalReaction direction="right-to-left" evidence="24">
        <dbReference type="Rhea" id="RHEA:51302"/>
    </physiologicalReaction>
</comment>
<dbReference type="GO" id="GO:0043605">
    <property type="term" value="P:amide catabolic process"/>
    <property type="evidence" value="ECO:0007669"/>
    <property type="project" value="UniProtKB-ARBA"/>
</dbReference>
<dbReference type="InterPro" id="IPR036264">
    <property type="entry name" value="Bact_exopeptidase_dim_dom"/>
</dbReference>
<comment type="catalytic activity">
    <reaction evidence="18">
        <text>an N-acyl-L-amino acid + H2O = an L-alpha-amino acid + a carboxylate</text>
        <dbReference type="Rhea" id="RHEA:15565"/>
        <dbReference type="ChEBI" id="CHEBI:15377"/>
        <dbReference type="ChEBI" id="CHEBI:29067"/>
        <dbReference type="ChEBI" id="CHEBI:59869"/>
        <dbReference type="ChEBI" id="CHEBI:59874"/>
        <dbReference type="EC" id="3.5.1.14"/>
    </reaction>
    <physiologicalReaction direction="left-to-right" evidence="18">
        <dbReference type="Rhea" id="RHEA:15566"/>
    </physiologicalReaction>
    <physiologicalReaction direction="right-to-left" evidence="18">
        <dbReference type="Rhea" id="RHEA:15567"/>
    </physiologicalReaction>
</comment>
<feature type="domain" description="Peptidase M20 dimerisation" evidence="28">
    <location>
        <begin position="263"/>
        <end position="359"/>
    </location>
</feature>
<evidence type="ECO:0000256" key="1">
    <source>
        <dbReference type="ARBA" id="ARBA00004872"/>
    </source>
</evidence>
<organism evidence="29 30">
    <name type="scientific">Cryptotermes secundus</name>
    <dbReference type="NCBI Taxonomy" id="105785"/>
    <lineage>
        <taxon>Eukaryota</taxon>
        <taxon>Metazoa</taxon>
        <taxon>Ecdysozoa</taxon>
        <taxon>Arthropoda</taxon>
        <taxon>Hexapoda</taxon>
        <taxon>Insecta</taxon>
        <taxon>Pterygota</taxon>
        <taxon>Neoptera</taxon>
        <taxon>Polyneoptera</taxon>
        <taxon>Dictyoptera</taxon>
        <taxon>Blattodea</taxon>
        <taxon>Blattoidea</taxon>
        <taxon>Termitoidae</taxon>
        <taxon>Kalotermitidae</taxon>
        <taxon>Cryptotermitinae</taxon>
        <taxon>Cryptotermes</taxon>
    </lineage>
</organism>
<evidence type="ECO:0000256" key="7">
    <source>
        <dbReference type="ARBA" id="ARBA00034698"/>
    </source>
</evidence>
<dbReference type="PANTHER" id="PTHR45962">
    <property type="entry name" value="N-FATTY-ACYL-AMINO ACID SYNTHASE/HYDROLASE PM20D1"/>
    <property type="match status" value="1"/>
</dbReference>
<keyword evidence="27" id="KW-1133">Transmembrane helix</keyword>
<evidence type="ECO:0000313" key="29">
    <source>
        <dbReference type="EMBL" id="PNF21169.1"/>
    </source>
</evidence>
<evidence type="ECO:0000256" key="5">
    <source>
        <dbReference type="ARBA" id="ARBA00022801"/>
    </source>
</evidence>
<keyword evidence="3" id="KW-0645">Protease</keyword>
<dbReference type="GO" id="GO:0005576">
    <property type="term" value="C:extracellular region"/>
    <property type="evidence" value="ECO:0007669"/>
    <property type="project" value="UniProtKB-ARBA"/>
</dbReference>
<evidence type="ECO:0000256" key="25">
    <source>
        <dbReference type="ARBA" id="ARBA00049100"/>
    </source>
</evidence>
<dbReference type="GO" id="GO:0006520">
    <property type="term" value="P:amino acid metabolic process"/>
    <property type="evidence" value="ECO:0007669"/>
    <property type="project" value="TreeGrafter"/>
</dbReference>
<keyword evidence="5 29" id="KW-0378">Hydrolase</keyword>
<dbReference type="GO" id="GO:0043604">
    <property type="term" value="P:amide biosynthetic process"/>
    <property type="evidence" value="ECO:0007669"/>
    <property type="project" value="TreeGrafter"/>
</dbReference>
<keyword evidence="4" id="KW-0479">Metal-binding</keyword>
<evidence type="ECO:0000256" key="11">
    <source>
        <dbReference type="ARBA" id="ARBA00047723"/>
    </source>
</evidence>
<comment type="caution">
    <text evidence="29">The sequence shown here is derived from an EMBL/GenBank/DDBJ whole genome shotgun (WGS) entry which is preliminary data.</text>
</comment>
<comment type="catalytic activity">
    <reaction evidence="20">
        <text>N-(9Z-octadecenoyl)-L-glutamine + H2O = L-glutamine + (9Z)-octadecenoate</text>
        <dbReference type="Rhea" id="RHEA:51356"/>
        <dbReference type="ChEBI" id="CHEBI:15377"/>
        <dbReference type="ChEBI" id="CHEBI:30823"/>
        <dbReference type="ChEBI" id="CHEBI:58359"/>
        <dbReference type="ChEBI" id="CHEBI:134033"/>
    </reaction>
    <physiologicalReaction direction="left-to-right" evidence="20">
        <dbReference type="Rhea" id="RHEA:51357"/>
    </physiologicalReaction>
</comment>
<dbReference type="AlphaFoldDB" id="A0A2J7PXU8"/>
<dbReference type="PANTHER" id="PTHR45962:SF1">
    <property type="entry name" value="N-FATTY-ACYL-AMINO ACID SYNTHASE_HYDROLASE PM20D1"/>
    <property type="match status" value="1"/>
</dbReference>
<evidence type="ECO:0000256" key="24">
    <source>
        <dbReference type="ARBA" id="ARBA00048879"/>
    </source>
</evidence>
<dbReference type="GO" id="GO:0004046">
    <property type="term" value="F:aminoacylase activity"/>
    <property type="evidence" value="ECO:0007669"/>
    <property type="project" value="UniProtKB-EC"/>
</dbReference>
<comment type="catalytic activity">
    <reaction evidence="12">
        <text>N-(9Z-octadecenoyl)-L-tyrosine + H2O = L-tyrosine + (9Z)-octadecenoate</text>
        <dbReference type="Rhea" id="RHEA:64184"/>
        <dbReference type="ChEBI" id="CHEBI:15377"/>
        <dbReference type="ChEBI" id="CHEBI:30823"/>
        <dbReference type="ChEBI" id="CHEBI:58315"/>
        <dbReference type="ChEBI" id="CHEBI:149734"/>
    </reaction>
    <physiologicalReaction direction="left-to-right" evidence="12">
        <dbReference type="Rhea" id="RHEA:64185"/>
    </physiologicalReaction>
</comment>
<comment type="similarity">
    <text evidence="2">Belongs to the peptidase M20A family.</text>
</comment>
<evidence type="ECO:0000256" key="18">
    <source>
        <dbReference type="ARBA" id="ARBA00048579"/>
    </source>
</evidence>
<dbReference type="Gene3D" id="3.40.630.10">
    <property type="entry name" value="Zn peptidases"/>
    <property type="match status" value="1"/>
</dbReference>
<dbReference type="Pfam" id="PF07687">
    <property type="entry name" value="M20_dimer"/>
    <property type="match status" value="1"/>
</dbReference>
<dbReference type="Gene3D" id="1.10.150.900">
    <property type="match status" value="1"/>
</dbReference>
<evidence type="ECO:0000256" key="10">
    <source>
        <dbReference type="ARBA" id="ARBA00047567"/>
    </source>
</evidence>
<comment type="catalytic activity">
    <reaction evidence="10">
        <text>N-(4Z,7Z,10Z,13Z,16Z,19Z-docosahexaenoyl)-L-phenylalanine + H2O = (4Z,7Z,10Z,13Z,16Z,19Z)-docosahexaenoate + L-phenylalanine</text>
        <dbReference type="Rhea" id="RHEA:64132"/>
        <dbReference type="ChEBI" id="CHEBI:15377"/>
        <dbReference type="ChEBI" id="CHEBI:58095"/>
        <dbReference type="ChEBI" id="CHEBI:77016"/>
        <dbReference type="ChEBI" id="CHEBI:149701"/>
    </reaction>
    <physiologicalReaction direction="left-to-right" evidence="10">
        <dbReference type="Rhea" id="RHEA:64133"/>
    </physiologicalReaction>
</comment>
<evidence type="ECO:0000256" key="3">
    <source>
        <dbReference type="ARBA" id="ARBA00022670"/>
    </source>
</evidence>
<reference evidence="29 30" key="1">
    <citation type="submission" date="2017-12" db="EMBL/GenBank/DDBJ databases">
        <title>Hemimetabolous genomes reveal molecular basis of termite eusociality.</title>
        <authorList>
            <person name="Harrison M.C."/>
            <person name="Jongepier E."/>
            <person name="Robertson H.M."/>
            <person name="Arning N."/>
            <person name="Bitard-Feildel T."/>
            <person name="Chao H."/>
            <person name="Childers C.P."/>
            <person name="Dinh H."/>
            <person name="Doddapaneni H."/>
            <person name="Dugan S."/>
            <person name="Gowin J."/>
            <person name="Greiner C."/>
            <person name="Han Y."/>
            <person name="Hu H."/>
            <person name="Hughes D.S.T."/>
            <person name="Huylmans A.-K."/>
            <person name="Kemena C."/>
            <person name="Kremer L.P.M."/>
            <person name="Lee S.L."/>
            <person name="Lopez-Ezquerra A."/>
            <person name="Mallet L."/>
            <person name="Monroy-Kuhn J.M."/>
            <person name="Moser A."/>
            <person name="Murali S.C."/>
            <person name="Muzny D.M."/>
            <person name="Otani S."/>
            <person name="Piulachs M.-D."/>
            <person name="Poelchau M."/>
            <person name="Qu J."/>
            <person name="Schaub F."/>
            <person name="Wada-Katsumata A."/>
            <person name="Worley K.C."/>
            <person name="Xie Q."/>
            <person name="Ylla G."/>
            <person name="Poulsen M."/>
            <person name="Gibbs R.A."/>
            <person name="Schal C."/>
            <person name="Richards S."/>
            <person name="Belles X."/>
            <person name="Korb J."/>
            <person name="Bornberg-Bauer E."/>
        </authorList>
    </citation>
    <scope>NUCLEOTIDE SEQUENCE [LARGE SCALE GENOMIC DNA]</scope>
    <source>
        <tissue evidence="29">Whole body</tissue>
    </source>
</reference>
<comment type="catalytic activity">
    <reaction evidence="11">
        <text>N-octadecanoyl-L-phenylalanine + H2O = octadecanoate + L-phenylalanine</text>
        <dbReference type="Rhea" id="RHEA:64128"/>
        <dbReference type="ChEBI" id="CHEBI:15377"/>
        <dbReference type="ChEBI" id="CHEBI:25629"/>
        <dbReference type="ChEBI" id="CHEBI:58095"/>
        <dbReference type="ChEBI" id="CHEBI:149700"/>
    </reaction>
    <physiologicalReaction direction="left-to-right" evidence="11">
        <dbReference type="Rhea" id="RHEA:64129"/>
    </physiologicalReaction>
</comment>
<dbReference type="FunFam" id="3.40.630.10:FF:000027">
    <property type="entry name" value="N-fatty-acyl-amino acid synthase/hydrolase PM20D1"/>
    <property type="match status" value="1"/>
</dbReference>
<keyword evidence="27" id="KW-0472">Membrane</keyword>
<evidence type="ECO:0000259" key="28">
    <source>
        <dbReference type="Pfam" id="PF07687"/>
    </source>
</evidence>
<dbReference type="Pfam" id="PF01546">
    <property type="entry name" value="Peptidase_M20"/>
    <property type="match status" value="1"/>
</dbReference>
<evidence type="ECO:0000256" key="2">
    <source>
        <dbReference type="ARBA" id="ARBA00006247"/>
    </source>
</evidence>
<evidence type="ECO:0000256" key="23">
    <source>
        <dbReference type="ARBA" id="ARBA00048840"/>
    </source>
</evidence>
<evidence type="ECO:0000256" key="17">
    <source>
        <dbReference type="ARBA" id="ARBA00048402"/>
    </source>
</evidence>
<evidence type="ECO:0000256" key="4">
    <source>
        <dbReference type="ARBA" id="ARBA00022723"/>
    </source>
</evidence>
<keyword evidence="6" id="KW-0862">Zinc</keyword>
<comment type="catalytic activity">
    <reaction evidence="25">
        <text>N-(5Z,8Z,11Z,14Z-eicosatetraenoyl)-L-serine + H2O = (5Z,8Z,11Z,14Z)-eicosatetraenoate + L-serine</text>
        <dbReference type="Rhea" id="RHEA:64116"/>
        <dbReference type="ChEBI" id="CHEBI:15377"/>
        <dbReference type="ChEBI" id="CHEBI:32395"/>
        <dbReference type="ChEBI" id="CHEBI:33384"/>
        <dbReference type="ChEBI" id="CHEBI:149697"/>
    </reaction>
    <physiologicalReaction direction="left-to-right" evidence="25">
        <dbReference type="Rhea" id="RHEA:64117"/>
    </physiologicalReaction>
    <physiologicalReaction direction="right-to-left" evidence="25">
        <dbReference type="Rhea" id="RHEA:64118"/>
    </physiologicalReaction>
</comment>
<evidence type="ECO:0000256" key="20">
    <source>
        <dbReference type="ARBA" id="ARBA00048729"/>
    </source>
</evidence>
<evidence type="ECO:0000256" key="15">
    <source>
        <dbReference type="ARBA" id="ARBA00048145"/>
    </source>
</evidence>
<evidence type="ECO:0000256" key="19">
    <source>
        <dbReference type="ARBA" id="ARBA00048597"/>
    </source>
</evidence>
<protein>
    <submittedName>
        <fullName evidence="29">N-fatty-acyl-amino acid synthase/hydrolase PM20D1</fullName>
    </submittedName>
</protein>
<evidence type="ECO:0000313" key="30">
    <source>
        <dbReference type="Proteomes" id="UP000235965"/>
    </source>
</evidence>
<dbReference type="InterPro" id="IPR047177">
    <property type="entry name" value="Pept_M20A"/>
</dbReference>
<evidence type="ECO:0000256" key="21">
    <source>
        <dbReference type="ARBA" id="ARBA00048822"/>
    </source>
</evidence>
<comment type="catalytic activity">
    <reaction evidence="23">
        <text>an N-acyl-aromatic L-alpha-amino acid + H2O = an aromatic L-alpha-amino acid + a carboxylate</text>
        <dbReference type="Rhea" id="RHEA:54184"/>
        <dbReference type="ChEBI" id="CHEBI:15377"/>
        <dbReference type="ChEBI" id="CHEBI:29067"/>
        <dbReference type="ChEBI" id="CHEBI:84824"/>
        <dbReference type="ChEBI" id="CHEBI:138093"/>
        <dbReference type="EC" id="3.5.1.114"/>
    </reaction>
    <physiologicalReaction direction="left-to-right" evidence="23">
        <dbReference type="Rhea" id="RHEA:54185"/>
    </physiologicalReaction>
    <physiologicalReaction direction="right-to-left" evidence="23">
        <dbReference type="Rhea" id="RHEA:54186"/>
    </physiologicalReaction>
</comment>
<comment type="pathway">
    <text evidence="1">Lipid metabolism; fatty acid metabolism.</text>
</comment>
<gene>
    <name evidence="29" type="primary">pm20d1_3</name>
    <name evidence="29" type="ORF">B7P43_G05102</name>
</gene>
<evidence type="ECO:0000256" key="8">
    <source>
        <dbReference type="ARBA" id="ARBA00046147"/>
    </source>
</evidence>
<comment type="catalytic activity">
    <reaction evidence="17">
        <text>N-(5Z,8Z,11Z,14Z)-eicosatetraenoyl-glycine + H2O = (5Z,8Z,11Z,14Z)-eicosatetraenoate + glycine</text>
        <dbReference type="Rhea" id="RHEA:64108"/>
        <dbReference type="ChEBI" id="CHEBI:15377"/>
        <dbReference type="ChEBI" id="CHEBI:32395"/>
        <dbReference type="ChEBI" id="CHEBI:57305"/>
        <dbReference type="ChEBI" id="CHEBI:59002"/>
    </reaction>
    <physiologicalReaction direction="left-to-right" evidence="17">
        <dbReference type="Rhea" id="RHEA:64109"/>
    </physiologicalReaction>
    <physiologicalReaction direction="right-to-left" evidence="17">
        <dbReference type="Rhea" id="RHEA:64110"/>
    </physiologicalReaction>
</comment>
<evidence type="ECO:0000256" key="22">
    <source>
        <dbReference type="ARBA" id="ARBA00048827"/>
    </source>
</evidence>
<comment type="catalytic activity">
    <reaction evidence="15">
        <text>N-(9Z-octadecenoyl)-L-methionine + H2O = (9Z)-octadecenoate + L-methionine</text>
        <dbReference type="Rhea" id="RHEA:64144"/>
        <dbReference type="ChEBI" id="CHEBI:15377"/>
        <dbReference type="ChEBI" id="CHEBI:30823"/>
        <dbReference type="ChEBI" id="CHEBI:57844"/>
        <dbReference type="ChEBI" id="CHEBI:149732"/>
    </reaction>
    <physiologicalReaction direction="left-to-right" evidence="15">
        <dbReference type="Rhea" id="RHEA:64145"/>
    </physiologicalReaction>
</comment>
<sequence>MGLASKRKGHWRYRCWQKLFLALIGFPLAAGLLLAFVAIFRAVFVHQQNQSVLHILNNQVVDKIDESQIMQRAERLAGALKIPSVSYATDNQEKEALLQLQQYLQTNFPLIHSATFIKKEVINTYSLLYTVEGTIKGKLPYLLASHLDVVPVDPSTWEVPPFSGKIINRTYIYGRGAIDDKCGVLGIMEAVEYIIQKGERPQRTFFMAFGHDEEISGKRGAQELAKTLKARGIDHLDFVLDEGFPLTKDLIPGTDKHIAMVGISEKGTATLELSVSGNPGHSSFPPEESAIGILAAAVARLEENPQPSLLGKGPESATFKYLAPHDNVVPPSAKAVINHRVHPSQTVAEVIAYDRKIISDPRVHIRVKTSREAHPVSPFGQDCIPFQMIVISIKQVFTDAVVVPAVFIANTDTRWYLSFTTNLYRFLPTVVMPEDVSRYHGNNERISVQHYHQAVSFYYRVIKNADVLIDQVPASTVNNGDEEL</sequence>
<dbReference type="GO" id="GO:0006508">
    <property type="term" value="P:proteolysis"/>
    <property type="evidence" value="ECO:0007669"/>
    <property type="project" value="UniProtKB-KW"/>
</dbReference>
<accession>A0A2J7PXU8</accession>
<evidence type="ECO:0000256" key="12">
    <source>
        <dbReference type="ARBA" id="ARBA00047866"/>
    </source>
</evidence>
<keyword evidence="30" id="KW-1185">Reference proteome</keyword>
<dbReference type="SUPFAM" id="SSF53187">
    <property type="entry name" value="Zn-dependent exopeptidases"/>
    <property type="match status" value="1"/>
</dbReference>
<dbReference type="EMBL" id="NEVH01020852">
    <property type="protein sequence ID" value="PNF21169.1"/>
    <property type="molecule type" value="Genomic_DNA"/>
</dbReference>
<dbReference type="SUPFAM" id="SSF55031">
    <property type="entry name" value="Bacterial exopeptidase dimerisation domain"/>
    <property type="match status" value="1"/>
</dbReference>
<comment type="catalytic activity">
    <reaction evidence="22">
        <text>N-(9Z-octadecenoyl)-L-leucine + H2O = L-leucine + (9Z)-octadecenoate</text>
        <dbReference type="Rhea" id="RHEA:51360"/>
        <dbReference type="ChEBI" id="CHEBI:15377"/>
        <dbReference type="ChEBI" id="CHEBI:30823"/>
        <dbReference type="ChEBI" id="CHEBI:57427"/>
        <dbReference type="ChEBI" id="CHEBI:134035"/>
    </reaction>
    <physiologicalReaction direction="left-to-right" evidence="22">
        <dbReference type="Rhea" id="RHEA:51361"/>
    </physiologicalReaction>
    <physiologicalReaction direction="right-to-left" evidence="22">
        <dbReference type="Rhea" id="RHEA:51362"/>
    </physiologicalReaction>
</comment>
<evidence type="ECO:0000256" key="6">
    <source>
        <dbReference type="ARBA" id="ARBA00022833"/>
    </source>
</evidence>
<dbReference type="InterPro" id="IPR002933">
    <property type="entry name" value="Peptidase_M20"/>
</dbReference>
<evidence type="ECO:0000256" key="14">
    <source>
        <dbReference type="ARBA" id="ARBA00047879"/>
    </source>
</evidence>
<dbReference type="GO" id="GO:0006629">
    <property type="term" value="P:lipid metabolic process"/>
    <property type="evidence" value="ECO:0007669"/>
    <property type="project" value="UniProtKB-ARBA"/>
</dbReference>
<evidence type="ECO:0000256" key="26">
    <source>
        <dbReference type="ARBA" id="ARBA00049457"/>
    </source>
</evidence>
<dbReference type="GO" id="GO:0046872">
    <property type="term" value="F:metal ion binding"/>
    <property type="evidence" value="ECO:0007669"/>
    <property type="project" value="UniProtKB-KW"/>
</dbReference>
<proteinExistence type="inferred from homology"/>
<dbReference type="GO" id="GO:0008233">
    <property type="term" value="F:peptidase activity"/>
    <property type="evidence" value="ECO:0007669"/>
    <property type="project" value="UniProtKB-KW"/>
</dbReference>
<dbReference type="Gene3D" id="3.30.70.360">
    <property type="match status" value="1"/>
</dbReference>
<keyword evidence="27" id="KW-0812">Transmembrane</keyword>
<evidence type="ECO:0000256" key="13">
    <source>
        <dbReference type="ARBA" id="ARBA00047874"/>
    </source>
</evidence>
<dbReference type="Proteomes" id="UP000235965">
    <property type="component" value="Unassembled WGS sequence"/>
</dbReference>